<sequence>MTPARSSAYVDDMSTIAELDQAAHGTDPDAGLRAVARLRRLVEQLEARHVADARRAGWSWRDIALRLGVTKQTVHRKYGKEG</sequence>
<dbReference type="KEGG" id="ssyi:EKG83_35000"/>
<accession>A0A5Q0HFD9</accession>
<evidence type="ECO:0000313" key="1">
    <source>
        <dbReference type="EMBL" id="QFZ24695.1"/>
    </source>
</evidence>
<dbReference type="Proteomes" id="UP000325787">
    <property type="component" value="Chromosome"/>
</dbReference>
<dbReference type="AlphaFoldDB" id="A0A5Q0HFD9"/>
<gene>
    <name evidence="1" type="ORF">EKG83_35000</name>
</gene>
<keyword evidence="2" id="KW-1185">Reference proteome</keyword>
<name>A0A5Q0HFD9_SACSY</name>
<proteinExistence type="predicted"/>
<organism evidence="1 2">
    <name type="scientific">Saccharothrix syringae</name>
    <name type="common">Nocardiopsis syringae</name>
    <dbReference type="NCBI Taxonomy" id="103733"/>
    <lineage>
        <taxon>Bacteria</taxon>
        <taxon>Bacillati</taxon>
        <taxon>Actinomycetota</taxon>
        <taxon>Actinomycetes</taxon>
        <taxon>Pseudonocardiales</taxon>
        <taxon>Pseudonocardiaceae</taxon>
        <taxon>Saccharothrix</taxon>
    </lineage>
</organism>
<dbReference type="EMBL" id="CP034550">
    <property type="protein sequence ID" value="QFZ24695.1"/>
    <property type="molecule type" value="Genomic_DNA"/>
</dbReference>
<evidence type="ECO:0000313" key="2">
    <source>
        <dbReference type="Proteomes" id="UP000325787"/>
    </source>
</evidence>
<reference evidence="2" key="1">
    <citation type="journal article" date="2021" name="Curr. Microbiol.">
        <title>Complete genome of nocamycin-producing strain Saccharothrix syringae NRRL B-16468 reveals the biosynthetic potential for secondary metabolites.</title>
        <authorList>
            <person name="Mo X."/>
            <person name="Yang S."/>
        </authorList>
    </citation>
    <scope>NUCLEOTIDE SEQUENCE [LARGE SCALE GENOMIC DNA]</scope>
    <source>
        <strain evidence="2">ATCC 51364 / DSM 43886 / JCM 6844 / KCTC 9398 / NBRC 14523 / NRRL B-16468 / INA 2240</strain>
    </source>
</reference>
<protein>
    <submittedName>
        <fullName evidence="1">RNA polymerase subunit sigma-70</fullName>
    </submittedName>
</protein>
<dbReference type="OrthoDB" id="3579809at2"/>